<dbReference type="SUPFAM" id="SSF52540">
    <property type="entry name" value="P-loop containing nucleoside triphosphate hydrolases"/>
    <property type="match status" value="1"/>
</dbReference>
<keyword evidence="3" id="KW-1185">Reference proteome</keyword>
<comment type="caution">
    <text evidence="2">The sequence shown here is derived from an EMBL/GenBank/DDBJ whole genome shotgun (WGS) entry which is preliminary data.</text>
</comment>
<reference evidence="2" key="1">
    <citation type="journal article" date="2021" name="Cell">
        <title>Tracing the genetic footprints of vertebrate landing in non-teleost ray-finned fishes.</title>
        <authorList>
            <person name="Bi X."/>
            <person name="Wang K."/>
            <person name="Yang L."/>
            <person name="Pan H."/>
            <person name="Jiang H."/>
            <person name="Wei Q."/>
            <person name="Fang M."/>
            <person name="Yu H."/>
            <person name="Zhu C."/>
            <person name="Cai Y."/>
            <person name="He Y."/>
            <person name="Gan X."/>
            <person name="Zeng H."/>
            <person name="Yu D."/>
            <person name="Zhu Y."/>
            <person name="Jiang H."/>
            <person name="Qiu Q."/>
            <person name="Yang H."/>
            <person name="Zhang Y.E."/>
            <person name="Wang W."/>
            <person name="Zhu M."/>
            <person name="He S."/>
            <person name="Zhang G."/>
        </authorList>
    </citation>
    <scope>NUCLEOTIDE SEQUENCE</scope>
    <source>
        <strain evidence="2">Pddl_001</strain>
    </source>
</reference>
<evidence type="ECO:0000313" key="2">
    <source>
        <dbReference type="EMBL" id="MBN3272526.1"/>
    </source>
</evidence>
<feature type="domain" description="Guanylate kinase/L-type calcium channel beta subunit" evidence="1">
    <location>
        <begin position="103"/>
        <end position="199"/>
    </location>
</feature>
<dbReference type="Gene3D" id="3.40.50.300">
    <property type="entry name" value="P-loop containing nucleotide triphosphate hydrolases"/>
    <property type="match status" value="1"/>
</dbReference>
<evidence type="ECO:0000259" key="1">
    <source>
        <dbReference type="Pfam" id="PF00625"/>
    </source>
</evidence>
<dbReference type="PANTHER" id="PTHR14559">
    <property type="entry name" value="CASPASE RECRUITMENT DOMAIN FAMILY"/>
    <property type="match status" value="1"/>
</dbReference>
<organism evidence="2 3">
    <name type="scientific">Polyodon spathula</name>
    <name type="common">North American paddlefish</name>
    <name type="synonym">Squalus spathula</name>
    <dbReference type="NCBI Taxonomy" id="7913"/>
    <lineage>
        <taxon>Eukaryota</taxon>
        <taxon>Metazoa</taxon>
        <taxon>Chordata</taxon>
        <taxon>Craniata</taxon>
        <taxon>Vertebrata</taxon>
        <taxon>Euteleostomi</taxon>
        <taxon>Actinopterygii</taxon>
        <taxon>Chondrostei</taxon>
        <taxon>Acipenseriformes</taxon>
        <taxon>Polyodontidae</taxon>
        <taxon>Polyodon</taxon>
    </lineage>
</organism>
<protein>
    <submittedName>
        <fullName evidence="2">CAR11 protein</fullName>
    </submittedName>
</protein>
<evidence type="ECO:0000313" key="3">
    <source>
        <dbReference type="Proteomes" id="UP001166093"/>
    </source>
</evidence>
<dbReference type="Proteomes" id="UP001166093">
    <property type="component" value="Unassembled WGS sequence"/>
</dbReference>
<dbReference type="InterPro" id="IPR027417">
    <property type="entry name" value="P-loop_NTPase"/>
</dbReference>
<dbReference type="PANTHER" id="PTHR14559:SF4">
    <property type="entry name" value="CASPASE RECRUITMENT DOMAIN-CONTAINING PROTEIN 11"/>
    <property type="match status" value="1"/>
</dbReference>
<feature type="non-terminal residue" evidence="2">
    <location>
        <position position="240"/>
    </location>
</feature>
<proteinExistence type="predicted"/>
<sequence length="240" mass="27361">MCAVSIASLPKPGYNGCGTAVIWGYGDAISVLDLDPENNLNKSLNLIPYSHVTAKHCQRKRPVLFWPTTLAKTIVHKLLNAGGAMEFNMCKPDILTKDEFLQKQKIEPIIFSREKNANTFECITTENIEAIAAKNKHCLLEAGLSCTKDLIRREMYPIIIFIRVSEKNIKKFRKLPLKMDSEDEFLKSCRAKEKELEAVPCLYFTVEADAWSGIEDLLKVIKEKILEEQKKTVWIEQDQL</sequence>
<dbReference type="InterPro" id="IPR008145">
    <property type="entry name" value="GK/Ca_channel_bsu"/>
</dbReference>
<name>A0ABS2XET8_POLSP</name>
<feature type="non-terminal residue" evidence="2">
    <location>
        <position position="1"/>
    </location>
</feature>
<accession>A0ABS2XET8</accession>
<gene>
    <name evidence="2" type="primary">Card11</name>
    <name evidence="2" type="ORF">GTO93_0013913</name>
</gene>
<dbReference type="EMBL" id="JAAWVQ010021521">
    <property type="protein sequence ID" value="MBN3272526.1"/>
    <property type="molecule type" value="Genomic_DNA"/>
</dbReference>
<dbReference type="Pfam" id="PF00625">
    <property type="entry name" value="Guanylate_kin"/>
    <property type="match status" value="1"/>
</dbReference>